<gene>
    <name evidence="8" type="ORF">ACFOGH_06470</name>
</gene>
<proteinExistence type="inferred from homology"/>
<keyword evidence="9" id="KW-1185">Reference proteome</keyword>
<evidence type="ECO:0000256" key="2">
    <source>
        <dbReference type="ARBA" id="ARBA00008520"/>
    </source>
</evidence>
<dbReference type="PROSITE" id="PS51318">
    <property type="entry name" value="TAT"/>
    <property type="match status" value="1"/>
</dbReference>
<comment type="caution">
    <text evidence="8">The sequence shown here is derived from an EMBL/GenBank/DDBJ whole genome shotgun (WGS) entry which is preliminary data.</text>
</comment>
<evidence type="ECO:0000256" key="1">
    <source>
        <dbReference type="ARBA" id="ARBA00004418"/>
    </source>
</evidence>
<sequence>MKVELYQAAVQATLSRRRMLQGATALTALAAMPRVMGYGPAAAQDSVRAQILQIPGVGKGSPTDADWQKVGEMCLDSTKANVAEGEFAGVELTFFGINNNGLHNILFRGLLKGWEAYTGAKINWIDLAQADYNGRLQQSIATGTVDFDILAMGAPLEGDTASKGLLDEMPDWVKTQIDMDDYVNYLKAPVGTWDGKTYRISIDGDCHTFAYRTDYFGDGAISGMAEPPKTWQEVNAYSKSIVGKTDPLTGQPAIGYLDPLKGWGGFGFYFLENRATAYVKHPSDPAWLFDPDTMKPRVNNPGWVQAIQDVMDLIATPGAYPADQINADPGTTAFSQFLAGTGSSLMWWGDVGSNARTSDTSVVGDVVGFGINRGSDKVYNSKTAAWEETYNESPNMAFLGWGVYVTNRVSADEKKRKAAWSAAAHLGGKDISLWMAAYPSGFQPYRNSQFQYDEWVAAGYDKAFIEDYLGSNLDSYNHPNAAIEPRIPGIFQYYSVAEDELAKGYSGQYKSAQETADAIAAAWEKITDQIGRDAQIKLYKASLGM</sequence>
<evidence type="ECO:0000256" key="5">
    <source>
        <dbReference type="ARBA" id="ARBA00023136"/>
    </source>
</evidence>
<dbReference type="SUPFAM" id="SSF53850">
    <property type="entry name" value="Periplasmic binding protein-like II"/>
    <property type="match status" value="1"/>
</dbReference>
<comment type="similarity">
    <text evidence="2">Belongs to the bacterial solute-binding protein 1 family.</text>
</comment>
<organism evidence="8 9">
    <name type="scientific">Cypionkella sinensis</name>
    <dbReference type="NCBI Taxonomy" id="1756043"/>
    <lineage>
        <taxon>Bacteria</taxon>
        <taxon>Pseudomonadati</taxon>
        <taxon>Pseudomonadota</taxon>
        <taxon>Alphaproteobacteria</taxon>
        <taxon>Rhodobacterales</taxon>
        <taxon>Paracoccaceae</taxon>
        <taxon>Cypionkella</taxon>
    </lineage>
</organism>
<dbReference type="InterPro" id="IPR050490">
    <property type="entry name" value="Bact_solute-bd_prot1"/>
</dbReference>
<evidence type="ECO:0000256" key="4">
    <source>
        <dbReference type="ARBA" id="ARBA00022729"/>
    </source>
</evidence>
<comment type="subcellular location">
    <subcellularLocation>
        <location evidence="1">Periplasm</location>
    </subcellularLocation>
</comment>
<evidence type="ECO:0000313" key="8">
    <source>
        <dbReference type="EMBL" id="MFC3180626.1"/>
    </source>
</evidence>
<evidence type="ECO:0000256" key="7">
    <source>
        <dbReference type="ARBA" id="ARBA00023288"/>
    </source>
</evidence>
<dbReference type="PANTHER" id="PTHR43649">
    <property type="entry name" value="ARABINOSE-BINDING PROTEIN-RELATED"/>
    <property type="match status" value="1"/>
</dbReference>
<dbReference type="PANTHER" id="PTHR43649:SF33">
    <property type="entry name" value="POLYGALACTURONAN_RHAMNOGALACTURONAN-BINDING PROTEIN YTCQ"/>
    <property type="match status" value="1"/>
</dbReference>
<keyword evidence="5" id="KW-0472">Membrane</keyword>
<keyword evidence="4" id="KW-0732">Signal</keyword>
<dbReference type="InterPro" id="IPR006311">
    <property type="entry name" value="TAT_signal"/>
</dbReference>
<keyword evidence="6" id="KW-0564">Palmitate</keyword>
<name>A0ABV7IZ47_9RHOB</name>
<dbReference type="EMBL" id="JBHRTO010000001">
    <property type="protein sequence ID" value="MFC3180626.1"/>
    <property type="molecule type" value="Genomic_DNA"/>
</dbReference>
<dbReference type="Proteomes" id="UP001595547">
    <property type="component" value="Unassembled WGS sequence"/>
</dbReference>
<protein>
    <submittedName>
        <fullName evidence="8">ABC transporter substrate-binding protein</fullName>
    </submittedName>
</protein>
<reference evidence="9" key="1">
    <citation type="journal article" date="2019" name="Int. J. Syst. Evol. Microbiol.">
        <title>The Global Catalogue of Microorganisms (GCM) 10K type strain sequencing project: providing services to taxonomists for standard genome sequencing and annotation.</title>
        <authorList>
            <consortium name="The Broad Institute Genomics Platform"/>
            <consortium name="The Broad Institute Genome Sequencing Center for Infectious Disease"/>
            <person name="Wu L."/>
            <person name="Ma J."/>
        </authorList>
    </citation>
    <scope>NUCLEOTIDE SEQUENCE [LARGE SCALE GENOMIC DNA]</scope>
    <source>
        <strain evidence="9">KCTC 52039</strain>
    </source>
</reference>
<keyword evidence="7" id="KW-0449">Lipoprotein</keyword>
<dbReference type="InterPro" id="IPR006059">
    <property type="entry name" value="SBP"/>
</dbReference>
<evidence type="ECO:0000256" key="6">
    <source>
        <dbReference type="ARBA" id="ARBA00023139"/>
    </source>
</evidence>
<dbReference type="Gene3D" id="3.40.190.10">
    <property type="entry name" value="Periplasmic binding protein-like II"/>
    <property type="match status" value="1"/>
</dbReference>
<keyword evidence="3" id="KW-1003">Cell membrane</keyword>
<dbReference type="RefSeq" id="WP_380072251.1">
    <property type="nucleotide sequence ID" value="NZ_JBHRTO010000001.1"/>
</dbReference>
<accession>A0ABV7IZ47</accession>
<dbReference type="Pfam" id="PF01547">
    <property type="entry name" value="SBP_bac_1"/>
    <property type="match status" value="1"/>
</dbReference>
<evidence type="ECO:0000313" key="9">
    <source>
        <dbReference type="Proteomes" id="UP001595547"/>
    </source>
</evidence>
<evidence type="ECO:0000256" key="3">
    <source>
        <dbReference type="ARBA" id="ARBA00022475"/>
    </source>
</evidence>